<dbReference type="InParanoid" id="A0A409YXW3"/>
<comment type="caution">
    <text evidence="2">The sequence shown here is derived from an EMBL/GenBank/DDBJ whole genome shotgun (WGS) entry which is preliminary data.</text>
</comment>
<keyword evidence="3" id="KW-1185">Reference proteome</keyword>
<organism evidence="2 3">
    <name type="scientific">Panaeolus cyanescens</name>
    <dbReference type="NCBI Taxonomy" id="181874"/>
    <lineage>
        <taxon>Eukaryota</taxon>
        <taxon>Fungi</taxon>
        <taxon>Dikarya</taxon>
        <taxon>Basidiomycota</taxon>
        <taxon>Agaricomycotina</taxon>
        <taxon>Agaricomycetes</taxon>
        <taxon>Agaricomycetidae</taxon>
        <taxon>Agaricales</taxon>
        <taxon>Agaricineae</taxon>
        <taxon>Galeropsidaceae</taxon>
        <taxon>Panaeolus</taxon>
    </lineage>
</organism>
<dbReference type="Gene3D" id="1.20.1280.50">
    <property type="match status" value="1"/>
</dbReference>
<reference evidence="2 3" key="1">
    <citation type="journal article" date="2018" name="Evol. Lett.">
        <title>Horizontal gene cluster transfer increased hallucinogenic mushroom diversity.</title>
        <authorList>
            <person name="Reynolds H.T."/>
            <person name="Vijayakumar V."/>
            <person name="Gluck-Thaler E."/>
            <person name="Korotkin H.B."/>
            <person name="Matheny P.B."/>
            <person name="Slot J.C."/>
        </authorList>
    </citation>
    <scope>NUCLEOTIDE SEQUENCE [LARGE SCALE GENOMIC DNA]</scope>
    <source>
        <strain evidence="2 3">2629</strain>
    </source>
</reference>
<dbReference type="OrthoDB" id="2788229at2759"/>
<dbReference type="Gene3D" id="3.80.10.10">
    <property type="entry name" value="Ribonuclease Inhibitor"/>
    <property type="match status" value="1"/>
</dbReference>
<gene>
    <name evidence="2" type="ORF">CVT24_005612</name>
</gene>
<evidence type="ECO:0000313" key="2">
    <source>
        <dbReference type="EMBL" id="PPR07875.1"/>
    </source>
</evidence>
<accession>A0A409YXW3</accession>
<dbReference type="AlphaFoldDB" id="A0A409YXW3"/>
<name>A0A409YXW3_9AGAR</name>
<proteinExistence type="predicted"/>
<dbReference type="Pfam" id="PF12937">
    <property type="entry name" value="F-box-like"/>
    <property type="match status" value="1"/>
</dbReference>
<dbReference type="InterPro" id="IPR032675">
    <property type="entry name" value="LRR_dom_sf"/>
</dbReference>
<dbReference type="InterPro" id="IPR036047">
    <property type="entry name" value="F-box-like_dom_sf"/>
</dbReference>
<dbReference type="SUPFAM" id="SSF81383">
    <property type="entry name" value="F-box domain"/>
    <property type="match status" value="1"/>
</dbReference>
<dbReference type="EMBL" id="NHTK01000317">
    <property type="protein sequence ID" value="PPR07875.1"/>
    <property type="molecule type" value="Genomic_DNA"/>
</dbReference>
<dbReference type="PROSITE" id="PS50181">
    <property type="entry name" value="FBOX"/>
    <property type="match status" value="1"/>
</dbReference>
<dbReference type="SMART" id="SM00256">
    <property type="entry name" value="FBOX"/>
    <property type="match status" value="1"/>
</dbReference>
<dbReference type="Proteomes" id="UP000284842">
    <property type="component" value="Unassembled WGS sequence"/>
</dbReference>
<evidence type="ECO:0000259" key="1">
    <source>
        <dbReference type="PROSITE" id="PS50181"/>
    </source>
</evidence>
<dbReference type="InterPro" id="IPR001810">
    <property type="entry name" value="F-box_dom"/>
</dbReference>
<protein>
    <recommendedName>
        <fullName evidence="1">F-box domain-containing protein</fullName>
    </recommendedName>
</protein>
<evidence type="ECO:0000313" key="3">
    <source>
        <dbReference type="Proteomes" id="UP000284842"/>
    </source>
</evidence>
<sequence>MPASSEHQFEPQTLPVELLYLIFENLDSSDLKVCSLVAKLWASLCRPYLFKKVDLGPYFSQKTKKIVTKRVARLTAVIKKYPYLLDSIRQVDFTLPHLLVTWYRRKVNVDGPVTNESLSNVLQFPNVQNLNIHLWQCGITDDETYRAGTRHFGWRFLLDQSIAANQLTSVSLSGLSEVPILSILSCQNLTSLSMTCCKMMDVAPSLPVILTQKKGFTLNHLRAEVVENLPLPLSRLCFSLQSITGLRDTVFSQVESVASVLYSPSFPSVTSLDFGYVVGWDNNTSFPAVTSLKICSYFNGLPRFGKVEKFDLSFRDSDEYQDQQWDELSRILHDSRLHLTDIYLDVYSDDTACSSLRGIQVMILSIKGQNALRSFGIRMEEQVNGAEEWWLTSYYSWKQLGDTLGSLSDFPHLKEASFRLLVAACLSTEDDIQEVLEKQAWDGCILHRPLQALIARMEVKVLRDVCFQGMQQTQPSFGLGPISDDDDDDDEKRT</sequence>
<dbReference type="CDD" id="cd09917">
    <property type="entry name" value="F-box_SF"/>
    <property type="match status" value="1"/>
</dbReference>
<feature type="domain" description="F-box" evidence="1">
    <location>
        <begin position="8"/>
        <end position="53"/>
    </location>
</feature>